<evidence type="ECO:0000313" key="2">
    <source>
        <dbReference type="EMBL" id="EOM76316.1"/>
    </source>
</evidence>
<evidence type="ECO:0000313" key="3">
    <source>
        <dbReference type="Proteomes" id="UP000013525"/>
    </source>
</evidence>
<dbReference type="PANTHER" id="PTHR43433:SF5">
    <property type="entry name" value="AB HYDROLASE-1 DOMAIN-CONTAINING PROTEIN"/>
    <property type="match status" value="1"/>
</dbReference>
<dbReference type="InterPro" id="IPR029058">
    <property type="entry name" value="AB_hydrolase_fold"/>
</dbReference>
<dbReference type="Proteomes" id="UP000013525">
    <property type="component" value="Unassembled WGS sequence"/>
</dbReference>
<organism evidence="2 3">
    <name type="scientific">Rhodococcus rhodnii LMG 5362</name>
    <dbReference type="NCBI Taxonomy" id="1273125"/>
    <lineage>
        <taxon>Bacteria</taxon>
        <taxon>Bacillati</taxon>
        <taxon>Actinomycetota</taxon>
        <taxon>Actinomycetes</taxon>
        <taxon>Mycobacteriales</taxon>
        <taxon>Nocardiaceae</taxon>
        <taxon>Rhodococcus</taxon>
    </lineage>
</organism>
<feature type="domain" description="AB hydrolase-1" evidence="1">
    <location>
        <begin position="27"/>
        <end position="133"/>
    </location>
</feature>
<dbReference type="InterPro" id="IPR050471">
    <property type="entry name" value="AB_hydrolase"/>
</dbReference>
<accession>R7WLY2</accession>
<dbReference type="eggNOG" id="COG0596">
    <property type="taxonomic scope" value="Bacteria"/>
</dbReference>
<dbReference type="Gene3D" id="3.40.50.1820">
    <property type="entry name" value="alpha/beta hydrolase"/>
    <property type="match status" value="1"/>
</dbReference>
<dbReference type="InterPro" id="IPR000073">
    <property type="entry name" value="AB_hydrolase_1"/>
</dbReference>
<dbReference type="PATRIC" id="fig|1273125.3.peg.2228"/>
<dbReference type="Pfam" id="PF00561">
    <property type="entry name" value="Abhydrolase_1"/>
    <property type="match status" value="1"/>
</dbReference>
<dbReference type="SUPFAM" id="SSF53474">
    <property type="entry name" value="alpha/beta-Hydrolases"/>
    <property type="match status" value="1"/>
</dbReference>
<dbReference type="PRINTS" id="PR00111">
    <property type="entry name" value="ABHYDROLASE"/>
</dbReference>
<evidence type="ECO:0000259" key="1">
    <source>
        <dbReference type="Pfam" id="PF00561"/>
    </source>
</evidence>
<protein>
    <submittedName>
        <fullName evidence="2">Hydrolase</fullName>
    </submittedName>
</protein>
<dbReference type="AlphaFoldDB" id="R7WLY2"/>
<sequence>MSDDRGVVPSPVDGVEIAYEASGSGDPLVLLHGSALSRAIWRGLGYVRALRDTHRVVLVDLRGHGRSGKPTAPEAYAMGTVTADVAAVLDALDIARADVFGYSFGGRTALSLATEHPDRVRRLVLGGASSAAQAGSFDRLFFSGCVDVLERSGVEGFLDGWEERRGSEVDAATAAAFRANDAAALAAYMRRMDVEPGIADDALARVTAPTLVLVGSRDHERISDAEHPAATIPDARLTVVDGADHGTMLAHRDEVLDAVAPFLGDPISS</sequence>
<dbReference type="EMBL" id="APMY01000070">
    <property type="protein sequence ID" value="EOM76316.1"/>
    <property type="molecule type" value="Genomic_DNA"/>
</dbReference>
<dbReference type="GO" id="GO:0016787">
    <property type="term" value="F:hydrolase activity"/>
    <property type="evidence" value="ECO:0007669"/>
    <property type="project" value="UniProtKB-KW"/>
</dbReference>
<gene>
    <name evidence="2" type="ORF">Rrhod_2317</name>
</gene>
<name>R7WLY2_9NOCA</name>
<dbReference type="PANTHER" id="PTHR43433">
    <property type="entry name" value="HYDROLASE, ALPHA/BETA FOLD FAMILY PROTEIN"/>
    <property type="match status" value="1"/>
</dbReference>
<keyword evidence="2" id="KW-0378">Hydrolase</keyword>
<reference evidence="2 3" key="1">
    <citation type="journal article" date="2013" name="Genome Announc.">
        <title>Draft Genome Sequence of Rhodococcus rhodnii Strain LMG5362, a Symbiont of Rhodnius prolixus (Hemiptera, Reduviidae, Triatominae), the Principle Vector of Trypanosoma cruzi.</title>
        <authorList>
            <person name="Pachebat J.A."/>
            <person name="van Keulen G."/>
            <person name="Whitten M.M."/>
            <person name="Girdwood S."/>
            <person name="Del Sol R."/>
            <person name="Dyson P.J."/>
            <person name="Facey P.D."/>
        </authorList>
    </citation>
    <scope>NUCLEOTIDE SEQUENCE [LARGE SCALE GENOMIC DNA]</scope>
    <source>
        <strain evidence="2 3">LMG 5362</strain>
    </source>
</reference>
<dbReference type="RefSeq" id="WP_010838371.1">
    <property type="nucleotide sequence ID" value="NZ_APMY01000070.1"/>
</dbReference>
<proteinExistence type="predicted"/>
<keyword evidence="3" id="KW-1185">Reference proteome</keyword>
<comment type="caution">
    <text evidence="2">The sequence shown here is derived from an EMBL/GenBank/DDBJ whole genome shotgun (WGS) entry which is preliminary data.</text>
</comment>